<evidence type="ECO:0000256" key="1">
    <source>
        <dbReference type="SAM" id="MobiDB-lite"/>
    </source>
</evidence>
<protein>
    <submittedName>
        <fullName evidence="2">Uncharacterized protein</fullName>
    </submittedName>
</protein>
<dbReference type="EMBL" id="CSAE01000640">
    <property type="protein sequence ID" value="COW68708.1"/>
    <property type="molecule type" value="Genomic_DNA"/>
</dbReference>
<dbReference type="Proteomes" id="UP000038802">
    <property type="component" value="Unassembled WGS sequence"/>
</dbReference>
<dbReference type="AlphaFoldDB" id="A0A0U0SBL0"/>
<feature type="compositionally biased region" description="Polar residues" evidence="1">
    <location>
        <begin position="12"/>
        <end position="23"/>
    </location>
</feature>
<name>A0A0U0SBL0_MYCTX</name>
<evidence type="ECO:0000313" key="3">
    <source>
        <dbReference type="Proteomes" id="UP000038802"/>
    </source>
</evidence>
<sequence>MPGNSDRPRPAKTSSMSSGISPDSNFAAYQAFSARVRSTCAHCDLPNAGIPMRIRYGRARLPCTSAVTKPASTCSEITCPLRA</sequence>
<evidence type="ECO:0000313" key="2">
    <source>
        <dbReference type="EMBL" id="COW68708.1"/>
    </source>
</evidence>
<accession>A0A0U0SBL0</accession>
<gene>
    <name evidence="2" type="ORF">ERS007703_04049</name>
</gene>
<reference evidence="3" key="1">
    <citation type="submission" date="2015-03" db="EMBL/GenBank/DDBJ databases">
        <authorList>
            <consortium name="Pathogen Informatics"/>
        </authorList>
    </citation>
    <scope>NUCLEOTIDE SEQUENCE [LARGE SCALE GENOMIC DNA]</scope>
    <source>
        <strain evidence="3">K00500041</strain>
    </source>
</reference>
<feature type="region of interest" description="Disordered" evidence="1">
    <location>
        <begin position="1"/>
        <end position="23"/>
    </location>
</feature>
<proteinExistence type="predicted"/>
<organism evidence="2 3">
    <name type="scientific">Mycobacterium tuberculosis</name>
    <dbReference type="NCBI Taxonomy" id="1773"/>
    <lineage>
        <taxon>Bacteria</taxon>
        <taxon>Bacillati</taxon>
        <taxon>Actinomycetota</taxon>
        <taxon>Actinomycetes</taxon>
        <taxon>Mycobacteriales</taxon>
        <taxon>Mycobacteriaceae</taxon>
        <taxon>Mycobacterium</taxon>
        <taxon>Mycobacterium tuberculosis complex</taxon>
    </lineage>
</organism>